<gene>
    <name evidence="3" type="primary">LOC109611737</name>
</gene>
<dbReference type="Proteomes" id="UP001652621">
    <property type="component" value="Unplaced"/>
</dbReference>
<keyword evidence="1" id="KW-0175">Coiled coil</keyword>
<dbReference type="AlphaFoldDB" id="A0A9J7IEZ7"/>
<dbReference type="GeneID" id="109611737"/>
<proteinExistence type="predicted"/>
<dbReference type="RefSeq" id="XP_019890470.1">
    <property type="nucleotide sequence ID" value="XM_020034911.2"/>
</dbReference>
<evidence type="ECO:0000313" key="3">
    <source>
        <dbReference type="RefSeq" id="XP_019890470.1"/>
    </source>
</evidence>
<reference evidence="3" key="1">
    <citation type="submission" date="2025-08" db="UniProtKB">
        <authorList>
            <consortium name="RefSeq"/>
        </authorList>
    </citation>
    <scope>IDENTIFICATION</scope>
    <source>
        <strain evidence="3">Aabys</strain>
        <tissue evidence="3">Whole body</tissue>
    </source>
</reference>
<name>A0A9J7IEZ7_MUSDO</name>
<dbReference type="VEuPathDB" id="VectorBase:MDOMA2_010142"/>
<organism evidence="2 3">
    <name type="scientific">Musca domestica</name>
    <name type="common">House fly</name>
    <dbReference type="NCBI Taxonomy" id="7370"/>
    <lineage>
        <taxon>Eukaryota</taxon>
        <taxon>Metazoa</taxon>
        <taxon>Ecdysozoa</taxon>
        <taxon>Arthropoda</taxon>
        <taxon>Hexapoda</taxon>
        <taxon>Insecta</taxon>
        <taxon>Pterygota</taxon>
        <taxon>Neoptera</taxon>
        <taxon>Endopterygota</taxon>
        <taxon>Diptera</taxon>
        <taxon>Brachycera</taxon>
        <taxon>Muscomorpha</taxon>
        <taxon>Muscoidea</taxon>
        <taxon>Muscidae</taxon>
        <taxon>Musca</taxon>
    </lineage>
</organism>
<sequence>MRLLWEGGEKLFRLLKSAAKFCNTIVTLTTIERTTINNNKKERAKDDKEEAEAAAGQLVYEQSTKKTQASNQKKKKLIQKKLRTRLHICPLHSMAKIKFCARETFAQ</sequence>
<evidence type="ECO:0000256" key="1">
    <source>
        <dbReference type="SAM" id="Coils"/>
    </source>
</evidence>
<keyword evidence="2" id="KW-1185">Reference proteome</keyword>
<evidence type="ECO:0000313" key="2">
    <source>
        <dbReference type="Proteomes" id="UP001652621"/>
    </source>
</evidence>
<accession>A0A9J7IEZ7</accession>
<dbReference type="KEGG" id="mde:109611737"/>
<feature type="coiled-coil region" evidence="1">
    <location>
        <begin position="31"/>
        <end position="61"/>
    </location>
</feature>
<protein>
    <submittedName>
        <fullName evidence="3">Uncharacterized protein LOC109611737</fullName>
    </submittedName>
</protein>